<evidence type="ECO:0000256" key="2">
    <source>
        <dbReference type="ARBA" id="ARBA00007806"/>
    </source>
</evidence>
<sequence length="681" mass="77357">MELYQFDGPKAFRPPGMEWKTKTGVLIIITSAFTLAAIVVVACNLSCIFKLSAHENLALKALAQAIREVNDLPIRSTTPKPSTSTRSTFPVPVCSAVKDKDKFDCHPENEPNKTACMKRGCCWFDSIPQKKPTYEDPAPVNIPRCYFPPDEFRGYTVKSVIRGGDRLQVKIERQFPSGLPRDEQDVIVTALHYDFNTARITIDSASPGRWVPPLPPVAEKSTQRDVGFEIKLEENDRAVLAVYRKEDMQNTSKPLFAAPLSTLIFSDQFLQLSTTLPSNKVYGLGEMKGPFLHSVNWTRRILFNKDQPPRPNRALYGAHSLMLNLDEQNRASGVFIKNSNAMDVVLQPYPAATFRAIGGIFDFFIFIGPLPTDVFRQYQCLVGFPAMVPYWSLGYHLSRYGYGTLNKTKETYERNIDAGVPLEVQWNDIDYMERFNMFTYAKDNFSDLPAFVDRVHSDRRKYMMIFDPAVSGSEPAGEYRPYDLGIEMDIFVKNVTGQVVRYKVWNEKTSIFPDFSNPRIDQYWTTLFGEFYEKIKFDGAWIDMNEPSNQLNGTQETKIWPCADACPDTPLDHPPVTIGGEPLYTYTICMSDRMYQGSHYNLHNLYAHLEARATYRALTYIHPGKRPFIISRASSPGQGLWSGHWTGDIDSSWADLKQSITDIINFAMYGMPMLGECSRSA</sequence>
<dbReference type="InterPro" id="IPR000322">
    <property type="entry name" value="Glyco_hydro_31_TIM"/>
</dbReference>
<reference evidence="9 10" key="1">
    <citation type="journal article" date="2017" name="Gigascience">
        <title>Draft genome of the honey bee ectoparasitic mite, Tropilaelaps mercedesae, is shaped by the parasitic life history.</title>
        <authorList>
            <person name="Dong X."/>
            <person name="Armstrong S.D."/>
            <person name="Xia D."/>
            <person name="Makepeace B.L."/>
            <person name="Darby A.C."/>
            <person name="Kadowaki T."/>
        </authorList>
    </citation>
    <scope>NUCLEOTIDE SEQUENCE [LARGE SCALE GENOMIC DNA]</scope>
    <source>
        <strain evidence="9">Wuxi-XJTLU</strain>
    </source>
</reference>
<comment type="caution">
    <text evidence="9">The sequence shown here is derived from an EMBL/GenBank/DDBJ whole genome shotgun (WGS) entry which is preliminary data.</text>
</comment>
<evidence type="ECO:0000313" key="9">
    <source>
        <dbReference type="EMBL" id="OQR72102.1"/>
    </source>
</evidence>
<dbReference type="STRING" id="418985.A0A1V9XFI8"/>
<evidence type="ECO:0000256" key="1">
    <source>
        <dbReference type="ARBA" id="ARBA00004370"/>
    </source>
</evidence>
<proteinExistence type="inferred from homology"/>
<keyword evidence="7" id="KW-1133">Transmembrane helix</keyword>
<feature type="domain" description="P-type" evidence="8">
    <location>
        <begin position="92"/>
        <end position="149"/>
    </location>
</feature>
<dbReference type="Pfam" id="PF01055">
    <property type="entry name" value="Glyco_hydro_31_2nd"/>
    <property type="match status" value="1"/>
</dbReference>
<dbReference type="OrthoDB" id="1334205at2759"/>
<keyword evidence="7" id="KW-0812">Transmembrane</keyword>
<dbReference type="InterPro" id="IPR044913">
    <property type="entry name" value="P_trefoil_dom_sf"/>
</dbReference>
<dbReference type="GO" id="GO:0016020">
    <property type="term" value="C:membrane"/>
    <property type="evidence" value="ECO:0007669"/>
    <property type="project" value="UniProtKB-SubCell"/>
</dbReference>
<comment type="subcellular location">
    <subcellularLocation>
        <location evidence="1">Membrane</location>
    </subcellularLocation>
</comment>
<gene>
    <name evidence="9" type="ORF">BIW11_10583</name>
</gene>
<evidence type="ECO:0000259" key="8">
    <source>
        <dbReference type="PROSITE" id="PS51448"/>
    </source>
</evidence>
<keyword evidence="6" id="KW-0378">Hydrolase</keyword>
<dbReference type="CDD" id="cd06602">
    <property type="entry name" value="GH31_MGAM_SI_GAA"/>
    <property type="match status" value="1"/>
</dbReference>
<dbReference type="PANTHER" id="PTHR22762:SF131">
    <property type="entry name" value="GLYCOSIDE HYDROLASE FAMILY 31 N-TERMINAL DOMAIN-CONTAINING PROTEIN"/>
    <property type="match status" value="1"/>
</dbReference>
<protein>
    <submittedName>
        <fullName evidence="9">Lysosomal alpha-glucosidase-like</fullName>
    </submittedName>
</protein>
<accession>A0A1V9XFI8</accession>
<dbReference type="AlphaFoldDB" id="A0A1V9XFI8"/>
<comment type="similarity">
    <text evidence="2 6">Belongs to the glycosyl hydrolase 31 family.</text>
</comment>
<evidence type="ECO:0000256" key="6">
    <source>
        <dbReference type="RuleBase" id="RU361185"/>
    </source>
</evidence>
<dbReference type="InterPro" id="IPR000519">
    <property type="entry name" value="P_trefoil_dom"/>
</dbReference>
<evidence type="ECO:0000256" key="4">
    <source>
        <dbReference type="ARBA" id="ARBA00023157"/>
    </source>
</evidence>
<evidence type="ECO:0000313" key="10">
    <source>
        <dbReference type="Proteomes" id="UP000192247"/>
    </source>
</evidence>
<keyword evidence="6" id="KW-0326">Glycosidase</keyword>
<dbReference type="Pfam" id="PF00088">
    <property type="entry name" value="Trefoil"/>
    <property type="match status" value="1"/>
</dbReference>
<keyword evidence="10" id="KW-1185">Reference proteome</keyword>
<dbReference type="SUPFAM" id="SSF57492">
    <property type="entry name" value="Trefoil"/>
    <property type="match status" value="1"/>
</dbReference>
<feature type="transmembrane region" description="Helical" evidence="7">
    <location>
        <begin position="23"/>
        <end position="42"/>
    </location>
</feature>
<dbReference type="CDD" id="cd14752">
    <property type="entry name" value="GH31_N"/>
    <property type="match status" value="1"/>
</dbReference>
<dbReference type="SUPFAM" id="SSF51445">
    <property type="entry name" value="(Trans)glycosidases"/>
    <property type="match status" value="1"/>
</dbReference>
<dbReference type="InParanoid" id="A0A1V9XFI8"/>
<dbReference type="GO" id="GO:0004558">
    <property type="term" value="F:alpha-1,4-glucosidase activity"/>
    <property type="evidence" value="ECO:0007669"/>
    <property type="project" value="TreeGrafter"/>
</dbReference>
<dbReference type="Pfam" id="PF13802">
    <property type="entry name" value="Gal_mutarotas_2"/>
    <property type="match status" value="1"/>
</dbReference>
<dbReference type="Gene3D" id="4.10.110.10">
    <property type="entry name" value="Spasmolytic Protein, domain 1"/>
    <property type="match status" value="1"/>
</dbReference>
<dbReference type="InterPro" id="IPR017853">
    <property type="entry name" value="GH"/>
</dbReference>
<organism evidence="9 10">
    <name type="scientific">Tropilaelaps mercedesae</name>
    <dbReference type="NCBI Taxonomy" id="418985"/>
    <lineage>
        <taxon>Eukaryota</taxon>
        <taxon>Metazoa</taxon>
        <taxon>Ecdysozoa</taxon>
        <taxon>Arthropoda</taxon>
        <taxon>Chelicerata</taxon>
        <taxon>Arachnida</taxon>
        <taxon>Acari</taxon>
        <taxon>Parasitiformes</taxon>
        <taxon>Mesostigmata</taxon>
        <taxon>Gamasina</taxon>
        <taxon>Dermanyssoidea</taxon>
        <taxon>Laelapidae</taxon>
        <taxon>Tropilaelaps</taxon>
    </lineage>
</organism>
<dbReference type="PROSITE" id="PS51448">
    <property type="entry name" value="P_TREFOIL_2"/>
    <property type="match status" value="1"/>
</dbReference>
<evidence type="ECO:0000256" key="7">
    <source>
        <dbReference type="SAM" id="Phobius"/>
    </source>
</evidence>
<dbReference type="EMBL" id="MNPL01012498">
    <property type="protein sequence ID" value="OQR72102.1"/>
    <property type="molecule type" value="Genomic_DNA"/>
</dbReference>
<dbReference type="Gene3D" id="3.20.20.80">
    <property type="entry name" value="Glycosidases"/>
    <property type="match status" value="1"/>
</dbReference>
<evidence type="ECO:0000256" key="3">
    <source>
        <dbReference type="ARBA" id="ARBA00023136"/>
    </source>
</evidence>
<dbReference type="SUPFAM" id="SSF74650">
    <property type="entry name" value="Galactose mutarotase-like"/>
    <property type="match status" value="1"/>
</dbReference>
<dbReference type="GO" id="GO:0030246">
    <property type="term" value="F:carbohydrate binding"/>
    <property type="evidence" value="ECO:0007669"/>
    <property type="project" value="InterPro"/>
</dbReference>
<dbReference type="CDD" id="cd00111">
    <property type="entry name" value="Trefoil"/>
    <property type="match status" value="1"/>
</dbReference>
<dbReference type="Gene3D" id="2.60.40.1760">
    <property type="entry name" value="glycosyl hydrolase (family 31)"/>
    <property type="match status" value="1"/>
</dbReference>
<dbReference type="Proteomes" id="UP000192247">
    <property type="component" value="Unassembled WGS sequence"/>
</dbReference>
<comment type="caution">
    <text evidence="5">Lacks conserved residue(s) required for the propagation of feature annotation.</text>
</comment>
<dbReference type="InterPro" id="IPR025887">
    <property type="entry name" value="Glyco_hydro_31_N_dom"/>
</dbReference>
<keyword evidence="4" id="KW-1015">Disulfide bond</keyword>
<dbReference type="PANTHER" id="PTHR22762">
    <property type="entry name" value="ALPHA-GLUCOSIDASE"/>
    <property type="match status" value="1"/>
</dbReference>
<evidence type="ECO:0000256" key="5">
    <source>
        <dbReference type="PROSITE-ProRule" id="PRU00779"/>
    </source>
</evidence>
<keyword evidence="3 7" id="KW-0472">Membrane</keyword>
<dbReference type="GO" id="GO:0005975">
    <property type="term" value="P:carbohydrate metabolic process"/>
    <property type="evidence" value="ECO:0007669"/>
    <property type="project" value="InterPro"/>
</dbReference>
<dbReference type="InterPro" id="IPR011013">
    <property type="entry name" value="Gal_mutarotase_sf_dom"/>
</dbReference>
<name>A0A1V9XFI8_9ACAR</name>